<reference evidence="3" key="1">
    <citation type="journal article" date="2019" name="Int. J. Syst. Evol. Microbiol.">
        <title>The Global Catalogue of Microorganisms (GCM) 10K type strain sequencing project: providing services to taxonomists for standard genome sequencing and annotation.</title>
        <authorList>
            <consortium name="The Broad Institute Genomics Platform"/>
            <consortium name="The Broad Institute Genome Sequencing Center for Infectious Disease"/>
            <person name="Wu L."/>
            <person name="Ma J."/>
        </authorList>
    </citation>
    <scope>NUCLEOTIDE SEQUENCE [LARGE SCALE GENOMIC DNA]</scope>
    <source>
        <strain evidence="3">KCTC 52277</strain>
    </source>
</reference>
<dbReference type="Pfam" id="PF07963">
    <property type="entry name" value="N_methyl"/>
    <property type="match status" value="1"/>
</dbReference>
<dbReference type="Proteomes" id="UP001595621">
    <property type="component" value="Unassembled WGS sequence"/>
</dbReference>
<protein>
    <submittedName>
        <fullName evidence="2">PilW family protein</fullName>
    </submittedName>
</protein>
<dbReference type="InterPro" id="IPR012902">
    <property type="entry name" value="N_methyl_site"/>
</dbReference>
<dbReference type="NCBIfam" id="TIGR02532">
    <property type="entry name" value="IV_pilin_GFxxxE"/>
    <property type="match status" value="1"/>
</dbReference>
<keyword evidence="1" id="KW-1133">Transmembrane helix</keyword>
<proteinExistence type="predicted"/>
<evidence type="ECO:0000313" key="3">
    <source>
        <dbReference type="Proteomes" id="UP001595621"/>
    </source>
</evidence>
<name>A0ABV7GGX9_9GAMM</name>
<comment type="caution">
    <text evidence="2">The sequence shown here is derived from an EMBL/GenBank/DDBJ whole genome shotgun (WGS) entry which is preliminary data.</text>
</comment>
<keyword evidence="1" id="KW-0472">Membrane</keyword>
<dbReference type="InterPro" id="IPR045584">
    <property type="entry name" value="Pilin-like"/>
</dbReference>
<feature type="transmembrane region" description="Helical" evidence="1">
    <location>
        <begin position="21"/>
        <end position="44"/>
    </location>
</feature>
<evidence type="ECO:0000313" key="2">
    <source>
        <dbReference type="EMBL" id="MFC3139963.1"/>
    </source>
</evidence>
<sequence>MVNRQLQQPGRKKLCQRGFTLVEMVTVIIILGILAVGVTSFIVFGTRIFLDSTSVDQVLSQSRFALERMTRDIRNAAPNSLRVRSDGSQWQCLEFVPIEAASNYLSMPVYPDAAANSGTAIIAPMPISADYMALIYPLVASDVYANPESTTGKLFSINSVSTAANITTYTFNRSVQFAEASPRQRLLLVSEPVSYCFLQGGSSVSLYRYADYGINHPTQLAPSSMGTGVLMAEGVTNDLASDAPIELEPATLVNNAIVMLSPEFEAVGQKFRYQQQVQVVNVP</sequence>
<keyword evidence="1" id="KW-0812">Transmembrane</keyword>
<dbReference type="SUPFAM" id="SSF54523">
    <property type="entry name" value="Pili subunits"/>
    <property type="match status" value="1"/>
</dbReference>
<organism evidence="2 3">
    <name type="scientific">Shewanella submarina</name>
    <dbReference type="NCBI Taxonomy" id="2016376"/>
    <lineage>
        <taxon>Bacteria</taxon>
        <taxon>Pseudomonadati</taxon>
        <taxon>Pseudomonadota</taxon>
        <taxon>Gammaproteobacteria</taxon>
        <taxon>Alteromonadales</taxon>
        <taxon>Shewanellaceae</taxon>
        <taxon>Shewanella</taxon>
    </lineage>
</organism>
<gene>
    <name evidence="2" type="ORF">ACFOE0_17535</name>
</gene>
<accession>A0ABV7GGX9</accession>
<dbReference type="EMBL" id="JBHRTD010000018">
    <property type="protein sequence ID" value="MFC3139963.1"/>
    <property type="molecule type" value="Genomic_DNA"/>
</dbReference>
<keyword evidence="3" id="KW-1185">Reference proteome</keyword>
<dbReference type="PROSITE" id="PS00409">
    <property type="entry name" value="PROKAR_NTER_METHYL"/>
    <property type="match status" value="1"/>
</dbReference>
<evidence type="ECO:0000256" key="1">
    <source>
        <dbReference type="SAM" id="Phobius"/>
    </source>
</evidence>
<dbReference type="RefSeq" id="WP_248934738.1">
    <property type="nucleotide sequence ID" value="NZ_JAKILF010000001.1"/>
</dbReference>